<sequence>MQPIISKGQSLKFGCFNVYILDTGFQVKLHDTPRCIVDDDALQEDAGTWKGAPIFDHKAFDIGIALHATPHCAWKIVTRD</sequence>
<name>A0A068RLC5_9FUNG</name>
<protein>
    <submittedName>
        <fullName evidence="1">Uncharacterized protein</fullName>
    </submittedName>
</protein>
<organism evidence="1 2">
    <name type="scientific">Lichtheimia corymbifera JMRC:FSU:9682</name>
    <dbReference type="NCBI Taxonomy" id="1263082"/>
    <lineage>
        <taxon>Eukaryota</taxon>
        <taxon>Fungi</taxon>
        <taxon>Fungi incertae sedis</taxon>
        <taxon>Mucoromycota</taxon>
        <taxon>Mucoromycotina</taxon>
        <taxon>Mucoromycetes</taxon>
        <taxon>Mucorales</taxon>
        <taxon>Lichtheimiaceae</taxon>
        <taxon>Lichtheimia</taxon>
    </lineage>
</organism>
<dbReference type="VEuPathDB" id="FungiDB:LCOR_02492.1"/>
<proteinExistence type="predicted"/>
<evidence type="ECO:0000313" key="2">
    <source>
        <dbReference type="Proteomes" id="UP000027586"/>
    </source>
</evidence>
<comment type="caution">
    <text evidence="1">The sequence shown here is derived from an EMBL/GenBank/DDBJ whole genome shotgun (WGS) entry which is preliminary data.</text>
</comment>
<gene>
    <name evidence="1" type="ORF">LCOR_02492.1</name>
</gene>
<accession>A0A068RLC5</accession>
<reference evidence="1" key="1">
    <citation type="submission" date="2013-08" db="EMBL/GenBank/DDBJ databases">
        <title>Gene expansion shapes genome architecture in the human pathogen Lichtheimia corymbifera: an evolutionary genomics analysis in the ancient terrestrial Mucorales (Mucoromycotina).</title>
        <authorList>
            <person name="Schwartze V.U."/>
            <person name="Winter S."/>
            <person name="Shelest E."/>
            <person name="Marcet-Houben M."/>
            <person name="Horn F."/>
            <person name="Wehner S."/>
            <person name="Hoffmann K."/>
            <person name="Riege K."/>
            <person name="Sammeth M."/>
            <person name="Nowrousian M."/>
            <person name="Valiante V."/>
            <person name="Linde J."/>
            <person name="Jacobsen I.D."/>
            <person name="Marz M."/>
            <person name="Brakhage A.A."/>
            <person name="Gabaldon T."/>
            <person name="Bocker S."/>
            <person name="Voigt K."/>
        </authorList>
    </citation>
    <scope>NUCLEOTIDE SEQUENCE [LARGE SCALE GENOMIC DNA]</scope>
    <source>
        <strain evidence="1">FSU 9682</strain>
    </source>
</reference>
<dbReference type="AlphaFoldDB" id="A0A068RLC5"/>
<keyword evidence="2" id="KW-1185">Reference proteome</keyword>
<evidence type="ECO:0000313" key="1">
    <source>
        <dbReference type="EMBL" id="CDH50799.1"/>
    </source>
</evidence>
<dbReference type="Proteomes" id="UP000027586">
    <property type="component" value="Unassembled WGS sequence"/>
</dbReference>
<dbReference type="EMBL" id="CBTN010000007">
    <property type="protein sequence ID" value="CDH50799.1"/>
    <property type="molecule type" value="Genomic_DNA"/>
</dbReference>